<accession>A0A7J8T213</accession>
<dbReference type="NCBIfam" id="TIGR01265">
    <property type="entry name" value="tyr_nico_aTase"/>
    <property type="match status" value="1"/>
</dbReference>
<comment type="cofactor">
    <cofactor evidence="1 4 5">
        <name>pyridoxal 5'-phosphate</name>
        <dbReference type="ChEBI" id="CHEBI:597326"/>
    </cofactor>
</comment>
<keyword evidence="8" id="KW-1185">Reference proteome</keyword>
<reference evidence="7 8" key="1">
    <citation type="journal article" date="2019" name="Genome Biol. Evol.">
        <title>Insights into the evolution of the New World diploid cottons (Gossypium, subgenus Houzingenia) based on genome sequencing.</title>
        <authorList>
            <person name="Grover C.E."/>
            <person name="Arick M.A. 2nd"/>
            <person name="Thrash A."/>
            <person name="Conover J.L."/>
            <person name="Sanders W.S."/>
            <person name="Peterson D.G."/>
            <person name="Frelichowski J.E."/>
            <person name="Scheffler J.A."/>
            <person name="Scheffler B.E."/>
            <person name="Wendel J.F."/>
        </authorList>
    </citation>
    <scope>NUCLEOTIDE SEQUENCE [LARGE SCALE GENOMIC DNA]</scope>
    <source>
        <strain evidence="7">27</strain>
        <tissue evidence="7">Leaf</tissue>
    </source>
</reference>
<comment type="similarity">
    <text evidence="2 4">Belongs to the class-I pyridoxal-phosphate-dependent aminotransferase family.</text>
</comment>
<evidence type="ECO:0000256" key="3">
    <source>
        <dbReference type="ARBA" id="ARBA00022898"/>
    </source>
</evidence>
<dbReference type="Gene3D" id="3.40.640.10">
    <property type="entry name" value="Type I PLP-dependent aspartate aminotransferase-like (Major domain)"/>
    <property type="match status" value="1"/>
</dbReference>
<dbReference type="GO" id="GO:0030170">
    <property type="term" value="F:pyridoxal phosphate binding"/>
    <property type="evidence" value="ECO:0007669"/>
    <property type="project" value="InterPro"/>
</dbReference>
<dbReference type="PANTHER" id="PTHR45744">
    <property type="entry name" value="TYROSINE AMINOTRANSFERASE"/>
    <property type="match status" value="1"/>
</dbReference>
<evidence type="ECO:0000256" key="2">
    <source>
        <dbReference type="ARBA" id="ARBA00007441"/>
    </source>
</evidence>
<organism evidence="7 8">
    <name type="scientific">Gossypium davidsonii</name>
    <name type="common">Davidson's cotton</name>
    <name type="synonym">Gossypium klotzschianum subsp. davidsonii</name>
    <dbReference type="NCBI Taxonomy" id="34287"/>
    <lineage>
        <taxon>Eukaryota</taxon>
        <taxon>Viridiplantae</taxon>
        <taxon>Streptophyta</taxon>
        <taxon>Embryophyta</taxon>
        <taxon>Tracheophyta</taxon>
        <taxon>Spermatophyta</taxon>
        <taxon>Magnoliopsida</taxon>
        <taxon>eudicotyledons</taxon>
        <taxon>Gunneridae</taxon>
        <taxon>Pentapetalae</taxon>
        <taxon>rosids</taxon>
        <taxon>malvids</taxon>
        <taxon>Malvales</taxon>
        <taxon>Malvaceae</taxon>
        <taxon>Malvoideae</taxon>
        <taxon>Gossypium</taxon>
    </lineage>
</organism>
<dbReference type="GO" id="GO:0005829">
    <property type="term" value="C:cytosol"/>
    <property type="evidence" value="ECO:0007669"/>
    <property type="project" value="TreeGrafter"/>
</dbReference>
<dbReference type="PROSITE" id="PS00105">
    <property type="entry name" value="AA_TRANSFER_CLASS_1"/>
    <property type="match status" value="1"/>
</dbReference>
<dbReference type="GO" id="GO:0006572">
    <property type="term" value="P:L-tyrosine catabolic process"/>
    <property type="evidence" value="ECO:0007669"/>
    <property type="project" value="TreeGrafter"/>
</dbReference>
<gene>
    <name evidence="7" type="ORF">Godav_000651</name>
</gene>
<feature type="modified residue" description="N6-(pyridoxal phosphate)lysine" evidence="5">
    <location>
        <position position="251"/>
    </location>
</feature>
<dbReference type="PIRSF" id="PIRSF000517">
    <property type="entry name" value="Tyr_transaminase"/>
    <property type="match status" value="1"/>
</dbReference>
<dbReference type="InterPro" id="IPR015422">
    <property type="entry name" value="PyrdxlP-dep_Trfase_small"/>
</dbReference>
<dbReference type="Proteomes" id="UP000593561">
    <property type="component" value="Unassembled WGS sequence"/>
</dbReference>
<dbReference type="Pfam" id="PF00155">
    <property type="entry name" value="Aminotran_1_2"/>
    <property type="match status" value="1"/>
</dbReference>
<dbReference type="InterPro" id="IPR005958">
    <property type="entry name" value="TyrNic_aminoTrfase"/>
</dbReference>
<evidence type="ECO:0000256" key="1">
    <source>
        <dbReference type="ARBA" id="ARBA00001933"/>
    </source>
</evidence>
<dbReference type="Gene3D" id="3.90.1150.10">
    <property type="entry name" value="Aspartate Aminotransferase, domain 1"/>
    <property type="match status" value="1"/>
</dbReference>
<evidence type="ECO:0000256" key="5">
    <source>
        <dbReference type="PIRSR" id="PIRSR000517-1"/>
    </source>
</evidence>
<feature type="domain" description="Aminotransferase class I/classII large" evidence="6">
    <location>
        <begin position="43"/>
        <end position="432"/>
    </location>
</feature>
<evidence type="ECO:0000313" key="7">
    <source>
        <dbReference type="EMBL" id="MBA0631812.1"/>
    </source>
</evidence>
<dbReference type="PANTHER" id="PTHR45744:SF19">
    <property type="entry name" value="AMINOTRANSFERASE TAT2 ISOFORM X1-RELATED"/>
    <property type="match status" value="1"/>
</dbReference>
<dbReference type="AlphaFoldDB" id="A0A7J8T213"/>
<evidence type="ECO:0000313" key="8">
    <source>
        <dbReference type="Proteomes" id="UP000593561"/>
    </source>
</evidence>
<protein>
    <recommendedName>
        <fullName evidence="6">Aminotransferase class I/classII large domain-containing protein</fullName>
    </recommendedName>
</protein>
<dbReference type="GO" id="GO:0004838">
    <property type="term" value="F:L-tyrosine-2-oxoglutarate transaminase activity"/>
    <property type="evidence" value="ECO:0007669"/>
    <property type="project" value="TreeGrafter"/>
</dbReference>
<dbReference type="SUPFAM" id="SSF53383">
    <property type="entry name" value="PLP-dependent transferases"/>
    <property type="match status" value="1"/>
</dbReference>
<evidence type="ECO:0000256" key="4">
    <source>
        <dbReference type="PIRNR" id="PIRNR000517"/>
    </source>
</evidence>
<sequence length="443" mass="48878">MENSSKQWRFEGNKRLNSASAISVRGVLDLVIGNLSTDDPRPTIPLGNGDPSQFACFRTSTTAEEAIVDAVHSAKYNGYAPTVGVLSARRAIANYLNRDLPYKLSADDIYVTSGCLQAIEVALAAINRPGANILLPRPGFTFYESRAAYEHLQVRHFDLLPDRGWEVDVDAIEDLADDNTVAIVIINPGNPCGSVYSYDHLKMVAETARKLGILVIADEVYGHLTFGSTPFVPMGIFGSIVPVLSLGSISKRWVVPGWRLGWLVTSDPNGILQKSGIVESITGFLNISTDPATFIQGAIPQILENTKDDFFSKVIVTLKEAADKCFDGIREVPCLTCPKKPEGSMFVMVRPYDLSAEDRGHVYIARYLHILQVKLNVSLLEDISDDLDFCMKLAKEESVIIVPAGMAFGMKNWLRITFACEISALEDGLRRIKAFHQRHVRKQ</sequence>
<dbReference type="InterPro" id="IPR004839">
    <property type="entry name" value="Aminotransferase_I/II_large"/>
</dbReference>
<dbReference type="InterPro" id="IPR004838">
    <property type="entry name" value="NHTrfase_class1_PyrdxlP-BS"/>
</dbReference>
<comment type="caution">
    <text evidence="7">The sequence shown here is derived from an EMBL/GenBank/DDBJ whole genome shotgun (WGS) entry which is preliminary data.</text>
</comment>
<dbReference type="CDD" id="cd00609">
    <property type="entry name" value="AAT_like"/>
    <property type="match status" value="1"/>
</dbReference>
<dbReference type="FunFam" id="3.40.640.10:FF:000048">
    <property type="entry name" value="tyrosine aminotransferase"/>
    <property type="match status" value="1"/>
</dbReference>
<evidence type="ECO:0000259" key="6">
    <source>
        <dbReference type="Pfam" id="PF00155"/>
    </source>
</evidence>
<name>A0A7J8T213_GOSDV</name>
<dbReference type="InterPro" id="IPR015424">
    <property type="entry name" value="PyrdxlP-dep_Trfase"/>
</dbReference>
<keyword evidence="3 4" id="KW-0663">Pyridoxal phosphate</keyword>
<dbReference type="InterPro" id="IPR015421">
    <property type="entry name" value="PyrdxlP-dep_Trfase_major"/>
</dbReference>
<dbReference type="EMBL" id="JABFAC010000013">
    <property type="protein sequence ID" value="MBA0631812.1"/>
    <property type="molecule type" value="Genomic_DNA"/>
</dbReference>
<proteinExistence type="inferred from homology"/>